<dbReference type="Pfam" id="PF08240">
    <property type="entry name" value="ADH_N"/>
    <property type="match status" value="1"/>
</dbReference>
<dbReference type="CDD" id="cd08252">
    <property type="entry name" value="AL_MDR"/>
    <property type="match status" value="1"/>
</dbReference>
<protein>
    <submittedName>
        <fullName evidence="3">Zinc-binding alcohol dehydrogenase</fullName>
    </submittedName>
</protein>
<dbReference type="InterPro" id="IPR051603">
    <property type="entry name" value="Zinc-ADH_QOR/CCCR"/>
</dbReference>
<dbReference type="Gene3D" id="3.40.50.720">
    <property type="entry name" value="NAD(P)-binding Rossmann-like Domain"/>
    <property type="match status" value="1"/>
</dbReference>
<dbReference type="PANTHER" id="PTHR44154:SF1">
    <property type="entry name" value="QUINONE OXIDOREDUCTASE"/>
    <property type="match status" value="1"/>
</dbReference>
<gene>
    <name evidence="3" type="ORF">BDK51DRAFT_30111</name>
</gene>
<proteinExistence type="predicted"/>
<dbReference type="InterPro" id="IPR020843">
    <property type="entry name" value="ER"/>
</dbReference>
<keyword evidence="1" id="KW-0521">NADP</keyword>
<evidence type="ECO:0000313" key="4">
    <source>
        <dbReference type="Proteomes" id="UP000269721"/>
    </source>
</evidence>
<dbReference type="InterPro" id="IPR036291">
    <property type="entry name" value="NAD(P)-bd_dom_sf"/>
</dbReference>
<dbReference type="Gene3D" id="3.90.180.10">
    <property type="entry name" value="Medium-chain alcohol dehydrogenases, catalytic domain"/>
    <property type="match status" value="1"/>
</dbReference>
<dbReference type="Pfam" id="PF13602">
    <property type="entry name" value="ADH_zinc_N_2"/>
    <property type="match status" value="1"/>
</dbReference>
<dbReference type="PANTHER" id="PTHR44154">
    <property type="entry name" value="QUINONE OXIDOREDUCTASE"/>
    <property type="match status" value="1"/>
</dbReference>
<dbReference type="Proteomes" id="UP000269721">
    <property type="component" value="Unassembled WGS sequence"/>
</dbReference>
<dbReference type="SUPFAM" id="SSF50129">
    <property type="entry name" value="GroES-like"/>
    <property type="match status" value="1"/>
</dbReference>
<dbReference type="SUPFAM" id="SSF51735">
    <property type="entry name" value="NAD(P)-binding Rossmann-fold domains"/>
    <property type="match status" value="1"/>
</dbReference>
<evidence type="ECO:0000313" key="3">
    <source>
        <dbReference type="EMBL" id="RKO84797.1"/>
    </source>
</evidence>
<organism evidence="3 4">
    <name type="scientific">Blyttiomyces helicus</name>
    <dbReference type="NCBI Taxonomy" id="388810"/>
    <lineage>
        <taxon>Eukaryota</taxon>
        <taxon>Fungi</taxon>
        <taxon>Fungi incertae sedis</taxon>
        <taxon>Chytridiomycota</taxon>
        <taxon>Chytridiomycota incertae sedis</taxon>
        <taxon>Chytridiomycetes</taxon>
        <taxon>Chytridiomycetes incertae sedis</taxon>
        <taxon>Blyttiomyces</taxon>
    </lineage>
</organism>
<feature type="domain" description="Enoyl reductase (ER)" evidence="2">
    <location>
        <begin position="16"/>
        <end position="356"/>
    </location>
</feature>
<dbReference type="EMBL" id="KZ999725">
    <property type="protein sequence ID" value="RKO84797.1"/>
    <property type="molecule type" value="Genomic_DNA"/>
</dbReference>
<dbReference type="GO" id="GO:0008270">
    <property type="term" value="F:zinc ion binding"/>
    <property type="evidence" value="ECO:0007669"/>
    <property type="project" value="InterPro"/>
</dbReference>
<dbReference type="GO" id="GO:0016491">
    <property type="term" value="F:oxidoreductase activity"/>
    <property type="evidence" value="ECO:0007669"/>
    <property type="project" value="InterPro"/>
</dbReference>
<dbReference type="NCBIfam" id="TIGR02817">
    <property type="entry name" value="adh_fam_1"/>
    <property type="match status" value="1"/>
</dbReference>
<sequence>MSLPTTQTAIAQLVLGGADTLQEVLIPVQKPTGRDILVSVKAVSVNPVDYMKRSGAFDQKLDEPLVLGYDASGVVEAVGEDVKLFKKGDEVMYAGAMTRSGSNAPYQIVDERIVAAKPKTWSYADSAALPLVGLTAWEALVDNMGIPVSQTENPKSLLVINGAGGVGTVALTLASKVLKLKTIIATASRPETIAWTKKFGATHVINHTLPLGPQLTKQGLTFDYVFIYSQFNLYFFTLSSHPPVCGGSNTKNIDEIVPLINPLGKITSILGPDGPIPLQAGMLKSISFHWTAMFTKALFNARPETQGQILKEIAALADAGVLSSDLVTERHVFNVDNLKKVHAKSESGKAMGKIVLERA</sequence>
<dbReference type="InterPro" id="IPR014182">
    <property type="entry name" value="ADH_Zn_typ-1"/>
</dbReference>
<keyword evidence="4" id="KW-1185">Reference proteome</keyword>
<reference evidence="4" key="1">
    <citation type="journal article" date="2018" name="Nat. Microbiol.">
        <title>Leveraging single-cell genomics to expand the fungal tree of life.</title>
        <authorList>
            <person name="Ahrendt S.R."/>
            <person name="Quandt C.A."/>
            <person name="Ciobanu D."/>
            <person name="Clum A."/>
            <person name="Salamov A."/>
            <person name="Andreopoulos B."/>
            <person name="Cheng J.F."/>
            <person name="Woyke T."/>
            <person name="Pelin A."/>
            <person name="Henrissat B."/>
            <person name="Reynolds N.K."/>
            <person name="Benny G.L."/>
            <person name="Smith M.E."/>
            <person name="James T.Y."/>
            <person name="Grigoriev I.V."/>
        </authorList>
    </citation>
    <scope>NUCLEOTIDE SEQUENCE [LARGE SCALE GENOMIC DNA]</scope>
</reference>
<dbReference type="InterPro" id="IPR011032">
    <property type="entry name" value="GroES-like_sf"/>
</dbReference>
<evidence type="ECO:0000259" key="2">
    <source>
        <dbReference type="SMART" id="SM00829"/>
    </source>
</evidence>
<dbReference type="OrthoDB" id="201656at2759"/>
<accession>A0A4V1IPZ7</accession>
<evidence type="ECO:0000256" key="1">
    <source>
        <dbReference type="ARBA" id="ARBA00022857"/>
    </source>
</evidence>
<name>A0A4V1IPZ7_9FUNG</name>
<dbReference type="AlphaFoldDB" id="A0A4V1IPZ7"/>
<dbReference type="SMART" id="SM00829">
    <property type="entry name" value="PKS_ER"/>
    <property type="match status" value="1"/>
</dbReference>
<dbReference type="InterPro" id="IPR013154">
    <property type="entry name" value="ADH-like_N"/>
</dbReference>